<sequence length="109" mass="12033">MEDLGEVVVLDRHQTRSGDPIGPAETTPLDHSSFEALHETTERNLAWISELTSRGKHGSWFHGTPQVLTSNPVRLTNAEVIDWSTANAPGSWSDLDPHLNVGTTRTYSK</sequence>
<organism evidence="1 2">
    <name type="scientific">Brachybacterium fresconis</name>
    <dbReference type="NCBI Taxonomy" id="173363"/>
    <lineage>
        <taxon>Bacteria</taxon>
        <taxon>Bacillati</taxon>
        <taxon>Actinomycetota</taxon>
        <taxon>Actinomycetes</taxon>
        <taxon>Micrococcales</taxon>
        <taxon>Dermabacteraceae</taxon>
        <taxon>Brachybacterium</taxon>
    </lineage>
</organism>
<dbReference type="Proteomes" id="UP000698222">
    <property type="component" value="Unassembled WGS sequence"/>
</dbReference>
<accession>A0ABS4YNZ6</accession>
<evidence type="ECO:0000313" key="2">
    <source>
        <dbReference type="Proteomes" id="UP000698222"/>
    </source>
</evidence>
<reference evidence="1 2" key="1">
    <citation type="submission" date="2021-03" db="EMBL/GenBank/DDBJ databases">
        <title>Sequencing the genomes of 1000 actinobacteria strains.</title>
        <authorList>
            <person name="Klenk H.-P."/>
        </authorList>
    </citation>
    <scope>NUCLEOTIDE SEQUENCE [LARGE SCALE GENOMIC DNA]</scope>
    <source>
        <strain evidence="1 2">DSM 14564</strain>
    </source>
</reference>
<dbReference type="RefSeq" id="WP_209893243.1">
    <property type="nucleotide sequence ID" value="NZ_BAAAJV010000041.1"/>
</dbReference>
<comment type="caution">
    <text evidence="1">The sequence shown here is derived from an EMBL/GenBank/DDBJ whole genome shotgun (WGS) entry which is preliminary data.</text>
</comment>
<proteinExistence type="predicted"/>
<evidence type="ECO:0000313" key="1">
    <source>
        <dbReference type="EMBL" id="MBP2410127.1"/>
    </source>
</evidence>
<dbReference type="EMBL" id="JAGIOC010000001">
    <property type="protein sequence ID" value="MBP2410127.1"/>
    <property type="molecule type" value="Genomic_DNA"/>
</dbReference>
<gene>
    <name evidence="1" type="ORF">JOF44_003030</name>
</gene>
<keyword evidence="2" id="KW-1185">Reference proteome</keyword>
<name>A0ABS4YNZ6_9MICO</name>
<protein>
    <submittedName>
        <fullName evidence="1">Uncharacterized protein</fullName>
    </submittedName>
</protein>